<keyword evidence="2" id="KW-1185">Reference proteome</keyword>
<reference evidence="1 2" key="1">
    <citation type="submission" date="2023-02" db="EMBL/GenBank/DDBJ databases">
        <title>LHISI_Scaffold_Assembly.</title>
        <authorList>
            <person name="Stuart O.P."/>
            <person name="Cleave R."/>
            <person name="Magrath M.J.L."/>
            <person name="Mikheyev A.S."/>
        </authorList>
    </citation>
    <scope>NUCLEOTIDE SEQUENCE [LARGE SCALE GENOMIC DNA]</scope>
    <source>
        <strain evidence="1">Daus_M_001</strain>
        <tissue evidence="1">Leg muscle</tissue>
    </source>
</reference>
<sequence length="88" mass="9967">MSATGHYIPSLIFARKRQNPALMHGAPPGTVSFVSDCGYMTVLAITFANENNINLLSRPPHISRKTQPLDRCFFKPLKARYDELCDKW</sequence>
<protein>
    <recommendedName>
        <fullName evidence="3">Transposase</fullName>
    </recommendedName>
</protein>
<dbReference type="Proteomes" id="UP001159363">
    <property type="component" value="Chromosome X"/>
</dbReference>
<gene>
    <name evidence="1" type="ORF">PR048_012109</name>
</gene>
<name>A0ABQ9HNI3_9NEOP</name>
<organism evidence="1 2">
    <name type="scientific">Dryococelus australis</name>
    <dbReference type="NCBI Taxonomy" id="614101"/>
    <lineage>
        <taxon>Eukaryota</taxon>
        <taxon>Metazoa</taxon>
        <taxon>Ecdysozoa</taxon>
        <taxon>Arthropoda</taxon>
        <taxon>Hexapoda</taxon>
        <taxon>Insecta</taxon>
        <taxon>Pterygota</taxon>
        <taxon>Neoptera</taxon>
        <taxon>Polyneoptera</taxon>
        <taxon>Phasmatodea</taxon>
        <taxon>Verophasmatodea</taxon>
        <taxon>Anareolatae</taxon>
        <taxon>Phasmatidae</taxon>
        <taxon>Eurycanthinae</taxon>
        <taxon>Dryococelus</taxon>
    </lineage>
</organism>
<accession>A0ABQ9HNI3</accession>
<comment type="caution">
    <text evidence="1">The sequence shown here is derived from an EMBL/GenBank/DDBJ whole genome shotgun (WGS) entry which is preliminary data.</text>
</comment>
<proteinExistence type="predicted"/>
<evidence type="ECO:0000313" key="2">
    <source>
        <dbReference type="Proteomes" id="UP001159363"/>
    </source>
</evidence>
<evidence type="ECO:0000313" key="1">
    <source>
        <dbReference type="EMBL" id="KAJ8885903.1"/>
    </source>
</evidence>
<dbReference type="EMBL" id="JARBHB010000004">
    <property type="protein sequence ID" value="KAJ8885903.1"/>
    <property type="molecule type" value="Genomic_DNA"/>
</dbReference>
<evidence type="ECO:0008006" key="3">
    <source>
        <dbReference type="Google" id="ProtNLM"/>
    </source>
</evidence>